<reference evidence="2 3" key="1">
    <citation type="journal article" date="2010" name="J. Bacteriol.">
        <title>Genome sequences of Oceanicola granulosus HTCC2516(T) and Oceanicola batsensis HTCC2597(TDelta).</title>
        <authorList>
            <person name="Thrash J.C."/>
            <person name="Cho J.C."/>
            <person name="Vergin K.L."/>
            <person name="Giovannoni S.J."/>
        </authorList>
    </citation>
    <scope>NUCLEOTIDE SEQUENCE [LARGE SCALE GENOMIC DNA]</scope>
    <source>
        <strain evidence="3">ATCC BAA-861 / DSM 15982 / KCTC 12143 / HTCC2516</strain>
    </source>
</reference>
<dbReference type="EMBL" id="AAOT01000024">
    <property type="protein sequence ID" value="EAR50678.1"/>
    <property type="molecule type" value="Genomic_DNA"/>
</dbReference>
<evidence type="ECO:0000313" key="3">
    <source>
        <dbReference type="Proteomes" id="UP000003635"/>
    </source>
</evidence>
<feature type="transmembrane region" description="Helical" evidence="1">
    <location>
        <begin position="74"/>
        <end position="96"/>
    </location>
</feature>
<feature type="transmembrane region" description="Helical" evidence="1">
    <location>
        <begin position="129"/>
        <end position="150"/>
    </location>
</feature>
<keyword evidence="1" id="KW-0472">Membrane</keyword>
<evidence type="ECO:0000256" key="1">
    <source>
        <dbReference type="SAM" id="Phobius"/>
    </source>
</evidence>
<accession>Q2CDB2</accession>
<protein>
    <recommendedName>
        <fullName evidence="4">Copper resistance protein D domain-containing protein</fullName>
    </recommendedName>
</protein>
<dbReference type="Proteomes" id="UP000003635">
    <property type="component" value="Unassembled WGS sequence"/>
</dbReference>
<feature type="transmembrane region" description="Helical" evidence="1">
    <location>
        <begin position="6"/>
        <end position="26"/>
    </location>
</feature>
<dbReference type="AlphaFoldDB" id="Q2CDB2"/>
<dbReference type="OrthoDB" id="5522990at2"/>
<comment type="caution">
    <text evidence="2">The sequence shown here is derived from an EMBL/GenBank/DDBJ whole genome shotgun (WGS) entry which is preliminary data.</text>
</comment>
<dbReference type="RefSeq" id="WP_007254779.1">
    <property type="nucleotide sequence ID" value="NZ_CH724107.1"/>
</dbReference>
<keyword evidence="1" id="KW-0812">Transmembrane</keyword>
<feature type="transmembrane region" description="Helical" evidence="1">
    <location>
        <begin position="47"/>
        <end position="68"/>
    </location>
</feature>
<keyword evidence="3" id="KW-1185">Reference proteome</keyword>
<gene>
    <name evidence="2" type="ORF">OG2516_06262</name>
</gene>
<sequence>MIGLAVLHYVHVVWAGGGIFYALAVVPTLIARGPAAAPLYGQLARRAAPLMGAAGGLVLLSGLLRLWAEPRIDSFGALWSGYGLAVLAALLLVFVAEGNGGPIRARLGRLAADPDAFSREAPALARRDAAVFVPAVLLILALMVAMRLGLV</sequence>
<proteinExistence type="predicted"/>
<evidence type="ECO:0000313" key="2">
    <source>
        <dbReference type="EMBL" id="EAR50678.1"/>
    </source>
</evidence>
<dbReference type="HOGENOM" id="CLU_1729512_0_0_5"/>
<dbReference type="STRING" id="314256.OG2516_06262"/>
<organism evidence="2 3">
    <name type="scientific">Oceanicola granulosus (strain ATCC BAA-861 / DSM 15982 / KCTC 12143 / HTCC2516)</name>
    <dbReference type="NCBI Taxonomy" id="314256"/>
    <lineage>
        <taxon>Bacteria</taxon>
        <taxon>Pseudomonadati</taxon>
        <taxon>Pseudomonadota</taxon>
        <taxon>Alphaproteobacteria</taxon>
        <taxon>Rhodobacterales</taxon>
        <taxon>Roseobacteraceae</taxon>
        <taxon>Oceanicola</taxon>
    </lineage>
</organism>
<dbReference type="eggNOG" id="ENOG502ZTMQ">
    <property type="taxonomic scope" value="Bacteria"/>
</dbReference>
<keyword evidence="1" id="KW-1133">Transmembrane helix</keyword>
<evidence type="ECO:0008006" key="4">
    <source>
        <dbReference type="Google" id="ProtNLM"/>
    </source>
</evidence>
<name>Q2CDB2_OCEGH</name>